<proteinExistence type="predicted"/>
<reference evidence="3 4" key="1">
    <citation type="submission" date="2019-09" db="EMBL/GenBank/DDBJ databases">
        <title>Draft genome of the ectomycorrhizal ascomycete Sphaerosporella brunnea.</title>
        <authorList>
            <consortium name="DOE Joint Genome Institute"/>
            <person name="Benucci G.M."/>
            <person name="Marozzi G."/>
            <person name="Antonielli L."/>
            <person name="Sanchez S."/>
            <person name="Marco P."/>
            <person name="Wang X."/>
            <person name="Falini L.B."/>
            <person name="Barry K."/>
            <person name="Haridas S."/>
            <person name="Lipzen A."/>
            <person name="Labutti K."/>
            <person name="Grigoriev I.V."/>
            <person name="Murat C."/>
            <person name="Martin F."/>
            <person name="Albertini E."/>
            <person name="Donnini D."/>
            <person name="Bonito G."/>
        </authorList>
    </citation>
    <scope>NUCLEOTIDE SEQUENCE [LARGE SCALE GENOMIC DNA]</scope>
    <source>
        <strain evidence="3 4">Sb_GMNB300</strain>
    </source>
</reference>
<dbReference type="EMBL" id="VXIS01000286">
    <property type="protein sequence ID" value="KAA8895136.1"/>
    <property type="molecule type" value="Genomic_DNA"/>
</dbReference>
<keyword evidence="1" id="KW-0677">Repeat</keyword>
<dbReference type="AlphaFoldDB" id="A0A5J5EJK3"/>
<dbReference type="OrthoDB" id="427518at2759"/>
<comment type="caution">
    <text evidence="3">The sequence shown here is derived from an EMBL/GenBank/DDBJ whole genome shotgun (WGS) entry which is preliminary data.</text>
</comment>
<feature type="non-terminal residue" evidence="3">
    <location>
        <position position="506"/>
    </location>
</feature>
<keyword evidence="4" id="KW-1185">Reference proteome</keyword>
<dbReference type="InterPro" id="IPR027417">
    <property type="entry name" value="P-loop_NTPase"/>
</dbReference>
<sequence>MRILQRHFPTVKWLVTNPPTRGTLGLQSSEVHLEFDKERQACLKSLSFDNLRYHNIANSHEHTLGWFLECDEYNAWISSEHSCMLFIEGKPGSGKSTLMRFFRDKFVSNLGSESDILADFFYSARDGELHRSHDSMLITLLHDILKADATFFVHFQKDFRDLTRGSEGVVKWPYKTLKDVLLACSKHQARVKLVLIVDAMDESEDTERQDIVTLLWGLASSTAGACVKVLLASRPINERPVGFDSGCQRILLQEKNKKDIGNYTRAFLGDLSFGLDQEIIAEAKEYIIAHADGVFVWVHLIEKELKNFLQKGPNATELMKHLQSLPRDLEKYYEFMLQGMESNKQSEVEQGKRILQFCLFSHRPIGLLELHHALAVPLAEHQHSTNFKKKLSIDIRGLLTHCVGHFLEIKTIPGYEGGWEFVQVMHQTVREFFLRPQVSVKFYTTANEAGTMIRLTCARYLLICLEEIRRISDLPVRPKDWNQHAFVLACRYLDKRMFFEYSLEYL</sequence>
<evidence type="ECO:0000259" key="2">
    <source>
        <dbReference type="Pfam" id="PF24883"/>
    </source>
</evidence>
<dbReference type="PANTHER" id="PTHR10039:SF5">
    <property type="entry name" value="NACHT DOMAIN-CONTAINING PROTEIN"/>
    <property type="match status" value="1"/>
</dbReference>
<evidence type="ECO:0000313" key="3">
    <source>
        <dbReference type="EMBL" id="KAA8895136.1"/>
    </source>
</evidence>
<accession>A0A5J5EJK3</accession>
<name>A0A5J5EJK3_9PEZI</name>
<dbReference type="InterPro" id="IPR056884">
    <property type="entry name" value="NPHP3-like_N"/>
</dbReference>
<gene>
    <name evidence="3" type="ORF">FN846DRAFT_785447</name>
</gene>
<dbReference type="InParanoid" id="A0A5J5EJK3"/>
<organism evidence="3 4">
    <name type="scientific">Sphaerosporella brunnea</name>
    <dbReference type="NCBI Taxonomy" id="1250544"/>
    <lineage>
        <taxon>Eukaryota</taxon>
        <taxon>Fungi</taxon>
        <taxon>Dikarya</taxon>
        <taxon>Ascomycota</taxon>
        <taxon>Pezizomycotina</taxon>
        <taxon>Pezizomycetes</taxon>
        <taxon>Pezizales</taxon>
        <taxon>Pyronemataceae</taxon>
        <taxon>Sphaerosporella</taxon>
    </lineage>
</organism>
<dbReference type="Pfam" id="PF24883">
    <property type="entry name" value="NPHP3_N"/>
    <property type="match status" value="1"/>
</dbReference>
<feature type="domain" description="Nephrocystin 3-like N-terminal" evidence="2">
    <location>
        <begin position="63"/>
        <end position="234"/>
    </location>
</feature>
<evidence type="ECO:0000313" key="4">
    <source>
        <dbReference type="Proteomes" id="UP000326924"/>
    </source>
</evidence>
<dbReference type="Proteomes" id="UP000326924">
    <property type="component" value="Unassembled WGS sequence"/>
</dbReference>
<dbReference type="Gene3D" id="3.40.50.300">
    <property type="entry name" value="P-loop containing nucleotide triphosphate hydrolases"/>
    <property type="match status" value="1"/>
</dbReference>
<dbReference type="SUPFAM" id="SSF52540">
    <property type="entry name" value="P-loop containing nucleoside triphosphate hydrolases"/>
    <property type="match status" value="1"/>
</dbReference>
<dbReference type="PANTHER" id="PTHR10039">
    <property type="entry name" value="AMELOGENIN"/>
    <property type="match status" value="1"/>
</dbReference>
<protein>
    <recommendedName>
        <fullName evidence="2">Nephrocystin 3-like N-terminal domain-containing protein</fullName>
    </recommendedName>
</protein>
<evidence type="ECO:0000256" key="1">
    <source>
        <dbReference type="ARBA" id="ARBA00022737"/>
    </source>
</evidence>